<feature type="transmembrane region" description="Helical" evidence="6">
    <location>
        <begin position="80"/>
        <end position="101"/>
    </location>
</feature>
<evidence type="ECO:0000313" key="8">
    <source>
        <dbReference type="EMBL" id="QUS41166.1"/>
    </source>
</evidence>
<protein>
    <submittedName>
        <fullName evidence="8">DMT family transporter</fullName>
    </submittedName>
</protein>
<proteinExistence type="inferred from homology"/>
<dbReference type="Proteomes" id="UP000682843">
    <property type="component" value="Chromosome"/>
</dbReference>
<evidence type="ECO:0000256" key="3">
    <source>
        <dbReference type="ARBA" id="ARBA00022692"/>
    </source>
</evidence>
<feature type="transmembrane region" description="Helical" evidence="6">
    <location>
        <begin position="284"/>
        <end position="301"/>
    </location>
</feature>
<feature type="transmembrane region" description="Helical" evidence="6">
    <location>
        <begin position="46"/>
        <end position="68"/>
    </location>
</feature>
<dbReference type="InterPro" id="IPR050638">
    <property type="entry name" value="AA-Vitamin_Transporters"/>
</dbReference>
<dbReference type="InterPro" id="IPR000620">
    <property type="entry name" value="EamA_dom"/>
</dbReference>
<feature type="transmembrane region" description="Helical" evidence="6">
    <location>
        <begin position="20"/>
        <end position="40"/>
    </location>
</feature>
<comment type="subcellular location">
    <subcellularLocation>
        <location evidence="1">Membrane</location>
        <topology evidence="1">Multi-pass membrane protein</topology>
    </subcellularLocation>
</comment>
<accession>A0ABX8ACY7</accession>
<feature type="transmembrane region" description="Helical" evidence="6">
    <location>
        <begin position="259"/>
        <end position="278"/>
    </location>
</feature>
<evidence type="ECO:0000256" key="2">
    <source>
        <dbReference type="ARBA" id="ARBA00007362"/>
    </source>
</evidence>
<dbReference type="PANTHER" id="PTHR32322:SF2">
    <property type="entry name" value="EAMA DOMAIN-CONTAINING PROTEIN"/>
    <property type="match status" value="1"/>
</dbReference>
<dbReference type="InterPro" id="IPR037185">
    <property type="entry name" value="EmrE-like"/>
</dbReference>
<sequence length="303" mass="32858">MTTPAPPRSLISWFANQPYLLLSLTSLFWAGNIVLGRFVAGHVPPITLSCVRWIGAFLLMLPFAWTPLRKDWPVIRKHIPLMLLLALTGFAANTALAYAGLQYTQALNGLLIQSSGPLYVALWSLILFGIRLSLVQLLGIVISMTGVFVILLRGDLTALAGIEINKGDAMLAGALLVFGIYSAMMIKRPVTHPMSLIAVTTGFGALMTVPVSLWELNAGRPLILDTVTFLALAYAVIFPSTLAYLFFNRGIALIGPNRAAPFLQLMPVFGSVMAIAFLGETLQLFHLTGYVLVLSGVFIASRR</sequence>
<keyword evidence="9" id="KW-1185">Reference proteome</keyword>
<evidence type="ECO:0000256" key="6">
    <source>
        <dbReference type="SAM" id="Phobius"/>
    </source>
</evidence>
<dbReference type="RefSeq" id="WP_211909771.1">
    <property type="nucleotide sequence ID" value="NZ_CP036498.1"/>
</dbReference>
<organism evidence="8 9">
    <name type="scientific">Tardiphaga alba</name>
    <dbReference type="NCBI Taxonomy" id="340268"/>
    <lineage>
        <taxon>Bacteria</taxon>
        <taxon>Pseudomonadati</taxon>
        <taxon>Pseudomonadota</taxon>
        <taxon>Alphaproteobacteria</taxon>
        <taxon>Hyphomicrobiales</taxon>
        <taxon>Nitrobacteraceae</taxon>
        <taxon>Tardiphaga</taxon>
    </lineage>
</organism>
<comment type="similarity">
    <text evidence="2">Belongs to the EamA transporter family.</text>
</comment>
<feature type="transmembrane region" description="Helical" evidence="6">
    <location>
        <begin position="107"/>
        <end position="127"/>
    </location>
</feature>
<dbReference type="SUPFAM" id="SSF103481">
    <property type="entry name" value="Multidrug resistance efflux transporter EmrE"/>
    <property type="match status" value="2"/>
</dbReference>
<keyword evidence="5 6" id="KW-0472">Membrane</keyword>
<dbReference type="PANTHER" id="PTHR32322">
    <property type="entry name" value="INNER MEMBRANE TRANSPORTER"/>
    <property type="match status" value="1"/>
</dbReference>
<dbReference type="EMBL" id="CP036498">
    <property type="protein sequence ID" value="QUS41166.1"/>
    <property type="molecule type" value="Genomic_DNA"/>
</dbReference>
<evidence type="ECO:0000313" key="9">
    <source>
        <dbReference type="Proteomes" id="UP000682843"/>
    </source>
</evidence>
<keyword evidence="4 6" id="KW-1133">Transmembrane helix</keyword>
<dbReference type="Pfam" id="PF00892">
    <property type="entry name" value="EamA"/>
    <property type="match status" value="2"/>
</dbReference>
<name>A0ABX8ACY7_9BRAD</name>
<feature type="transmembrane region" description="Helical" evidence="6">
    <location>
        <begin position="196"/>
        <end position="214"/>
    </location>
</feature>
<gene>
    <name evidence="8" type="ORF">RPMA_21710</name>
</gene>
<evidence type="ECO:0000256" key="1">
    <source>
        <dbReference type="ARBA" id="ARBA00004141"/>
    </source>
</evidence>
<feature type="transmembrane region" description="Helical" evidence="6">
    <location>
        <begin position="226"/>
        <end position="247"/>
    </location>
</feature>
<evidence type="ECO:0000256" key="4">
    <source>
        <dbReference type="ARBA" id="ARBA00022989"/>
    </source>
</evidence>
<reference evidence="8 9" key="1">
    <citation type="submission" date="2019-02" db="EMBL/GenBank/DDBJ databases">
        <title>Emended description of the genus Rhodopseudomonas and description of Rhodopseudomonas albus sp. nov., a non-phototrophic, heavy-metal-tolerant bacterium isolated from garden soil.</title>
        <authorList>
            <person name="Bao Z."/>
            <person name="Cao W.W."/>
            <person name="Sato Y."/>
            <person name="Nishizawa T."/>
            <person name="Zhao J."/>
            <person name="Guo Y."/>
            <person name="Ohta H."/>
        </authorList>
    </citation>
    <scope>NUCLEOTIDE SEQUENCE [LARGE SCALE GENOMIC DNA]</scope>
    <source>
        <strain evidence="8 9">SK50-23</strain>
    </source>
</reference>
<keyword evidence="3 6" id="KW-0812">Transmembrane</keyword>
<evidence type="ECO:0000256" key="5">
    <source>
        <dbReference type="ARBA" id="ARBA00023136"/>
    </source>
</evidence>
<feature type="transmembrane region" description="Helical" evidence="6">
    <location>
        <begin position="134"/>
        <end position="152"/>
    </location>
</feature>
<evidence type="ECO:0000259" key="7">
    <source>
        <dbReference type="Pfam" id="PF00892"/>
    </source>
</evidence>
<feature type="domain" description="EamA" evidence="7">
    <location>
        <begin position="166"/>
        <end position="301"/>
    </location>
</feature>
<feature type="domain" description="EamA" evidence="7">
    <location>
        <begin position="19"/>
        <end position="151"/>
    </location>
</feature>
<feature type="transmembrane region" description="Helical" evidence="6">
    <location>
        <begin position="164"/>
        <end position="184"/>
    </location>
</feature>